<dbReference type="OrthoDB" id="3260408at2759"/>
<proteinExistence type="predicted"/>
<sequence>MGSQSSASTAKPPQANKSATMDGTPNGTVHHGQQHRRSSRNYRRKGKATWSGWAADKGVKLFIWYALYQIVFHCPSSQSQVDDDTNHVCKAYLQGRDFVTPYAQPYYDEYLAPYVRQAQPYYDVANEKVYKPAYSAYETYAAPRVAQAQVLSQQQWEKTIKPQLDVAQKQVGKQYQQSLAPHVKKATDVVQPYYDGVVNSAADIWQLELEPVYRKTAPYAEKVYQQGQAFAVNTALPQAQFVGSTAWSFWTRNIWPRIRILYGENVEPQLMRITERLGRYKDGKKLEAEISSVEASSKSAKVSASVESVASSVSSTLSQATESPSSAASAAVHSTPSPSADPVTQFTEDLKSWKDISHKAVEEGSEDLAERIQEITAQQVKSAHSVGNALVTQLEATSESAMNSVKSRIQQIVKRLPEDAEEKDVEAANEDLVQAVRAAGQSIKQKAQAVREWRQTRQSETESLVEKALQSTLETVDSIRELRLTEIGRKYASSSLPHKQWSKYNDIKKAKQTWRNDVEKAAHGHKGLTEAKHAVEEIEQVAMGVAEDAAKELGRLKKVGQWKIAADDASDDFETKTIPPPVRKAKEYIVEQAAGAAGAASQVVFGSEQDTVESATSVVAEKASQVASQAAEAVYGSTGSAESVASQASSAASSLSEKVVGSSTGSVESAADQAKKSASSIVSEASKSDSDAAASASSVVLGESSLSDTVKQSASSAASKVSKSASSVASNISKSASAASSSASSAVVGESSLSDTVKEAASSASSAILGESSFTDSVTDAASSATESPKSVGPKLASMLAAQKDQASKSAESLVKEASSAISSATHTPVASSISSSVSSAASAASSAAASAYDHLPDAEDIADAAESAAKKPEKVFAGAMAQELKEPREPIIEGDYGDMVDTGDLYADYSESVQKIINGAGDKASQLTQAIEDALKGATPTQGSVESVSSLASAQYESALSAASSALFGTQNAADKATSSVYDQYQAAVTAASYAIYGTPATAAPLAAASSAYDNAASQASSQYDAVKSYISVQVSGTPLPVHEQVLANAQAAYSSALTAASHAAYGTPVTAAPLAAASSAYSNAAAEASKHYDAVRSRVSAQISGTPKPVQQEMFASAESAYSNALQAASSRYYSAFPTQGYLESISSVASSRLADGVSAAQEQYQSAKIAVGAEPNPVHQQYLASAQAAYYQALGLAHGRYNEFVEAASGVIAPTPTATGYQKSIEDALSAARSAYTAYTLGASEKYSMLHEMATEAAGAQATTVDNGTLDHLESQIVDAVDYAKSKLADASKSVSSAYAASATTDKPLASQASENWEALISKASEQVYGAPAPFTAVAYSYATEYAGSVTDVAASATAAAAAQFEQVQALFSELVVGKEPDFTASVYSRLQSAYSTGAPNLASQISSYASDSYDSMSSIVSASFVPPTQVPSILEQVQEQLNAAVNAASAQAYGTEKGTFEQATEAAAIMHSDAAFQVSDAVYGTPEPYVAAAQASILDIGASASAAISAAIYGAPTPTLSAASNAAASVASSIQSKAAEQAASASAAVSSAVYGEEQTYLEGVQSQLSAAMASASSRISELGQDAGSVLNEAASTVSSAVTAATDRVRDEL</sequence>
<evidence type="ECO:0000313" key="2">
    <source>
        <dbReference type="EMBL" id="PPJ54397.1"/>
    </source>
</evidence>
<feature type="region of interest" description="Disordered" evidence="1">
    <location>
        <begin position="324"/>
        <end position="344"/>
    </location>
</feature>
<feature type="region of interest" description="Disordered" evidence="1">
    <location>
        <begin position="1"/>
        <end position="43"/>
    </location>
</feature>
<feature type="compositionally biased region" description="Basic residues" evidence="1">
    <location>
        <begin position="32"/>
        <end position="43"/>
    </location>
</feature>
<accession>A0A2S6C3V2</accession>
<feature type="compositionally biased region" description="Polar residues" evidence="1">
    <location>
        <begin position="1"/>
        <end position="27"/>
    </location>
</feature>
<gene>
    <name evidence="2" type="ORF">CBER1_07761</name>
</gene>
<protein>
    <submittedName>
        <fullName evidence="2">Uncharacterized protein</fullName>
    </submittedName>
</protein>
<feature type="compositionally biased region" description="Low complexity" evidence="1">
    <location>
        <begin position="324"/>
        <end position="340"/>
    </location>
</feature>
<comment type="caution">
    <text evidence="2">The sequence shown here is derived from an EMBL/GenBank/DDBJ whole genome shotgun (WGS) entry which is preliminary data.</text>
</comment>
<dbReference type="Proteomes" id="UP000237631">
    <property type="component" value="Unassembled WGS sequence"/>
</dbReference>
<keyword evidence="3" id="KW-1185">Reference proteome</keyword>
<dbReference type="PANTHER" id="PTHR23242">
    <property type="entry name" value="TRANSCRIPTION FACTOR HOXA13"/>
    <property type="match status" value="1"/>
</dbReference>
<dbReference type="PANTHER" id="PTHR23242:SF9">
    <property type="entry name" value="TRANSCRIPTION FACTOR HOXA13"/>
    <property type="match status" value="1"/>
</dbReference>
<evidence type="ECO:0000313" key="3">
    <source>
        <dbReference type="Proteomes" id="UP000237631"/>
    </source>
</evidence>
<evidence type="ECO:0000256" key="1">
    <source>
        <dbReference type="SAM" id="MobiDB-lite"/>
    </source>
</evidence>
<dbReference type="EMBL" id="PNEN01000565">
    <property type="protein sequence ID" value="PPJ54397.1"/>
    <property type="molecule type" value="Genomic_DNA"/>
</dbReference>
<reference evidence="3" key="1">
    <citation type="journal article" date="2017" name="bioRxiv">
        <title>Conservation of a gene cluster reveals novel cercosporin biosynthetic mechanisms and extends production to the genus Colletotrichum.</title>
        <authorList>
            <person name="de Jonge R."/>
            <person name="Ebert M.K."/>
            <person name="Huitt-Roehl C.R."/>
            <person name="Pal P."/>
            <person name="Suttle J.C."/>
            <person name="Spanner R.E."/>
            <person name="Neubauer J.D."/>
            <person name="Jurick W.M.II."/>
            <person name="Stott K.A."/>
            <person name="Secor G.A."/>
            <person name="Thomma B.P.H.J."/>
            <person name="Van de Peer Y."/>
            <person name="Townsend C.A."/>
            <person name="Bolton M.D."/>
        </authorList>
    </citation>
    <scope>NUCLEOTIDE SEQUENCE [LARGE SCALE GENOMIC DNA]</scope>
    <source>
        <strain evidence="3">CBS538.71</strain>
    </source>
</reference>
<dbReference type="STRING" id="357750.A0A2S6C3V2"/>
<organism evidence="2 3">
    <name type="scientific">Cercospora berteroae</name>
    <dbReference type="NCBI Taxonomy" id="357750"/>
    <lineage>
        <taxon>Eukaryota</taxon>
        <taxon>Fungi</taxon>
        <taxon>Dikarya</taxon>
        <taxon>Ascomycota</taxon>
        <taxon>Pezizomycotina</taxon>
        <taxon>Dothideomycetes</taxon>
        <taxon>Dothideomycetidae</taxon>
        <taxon>Mycosphaerellales</taxon>
        <taxon>Mycosphaerellaceae</taxon>
        <taxon>Cercospora</taxon>
    </lineage>
</organism>
<name>A0A2S6C3V2_9PEZI</name>